<dbReference type="NCBIfam" id="NF006285">
    <property type="entry name" value="PRK08457.1"/>
    <property type="match status" value="1"/>
</dbReference>
<dbReference type="OrthoDB" id="5292153at2"/>
<evidence type="ECO:0000256" key="7">
    <source>
        <dbReference type="PROSITE-ProRule" id="PRU00473"/>
    </source>
</evidence>
<feature type="coiled-coil region" evidence="8">
    <location>
        <begin position="69"/>
        <end position="103"/>
    </location>
</feature>
<accession>A0A347U7L5</accession>
<dbReference type="Pfam" id="PF00691">
    <property type="entry name" value="OmpA"/>
    <property type="match status" value="1"/>
</dbReference>
<comment type="subcellular location">
    <subcellularLocation>
        <location evidence="1">Cell membrane</location>
        <topology evidence="1">Single-pass membrane protein</topology>
    </subcellularLocation>
</comment>
<comment type="similarity">
    <text evidence="2">Belongs to the MotB family.</text>
</comment>
<reference evidence="10 12" key="2">
    <citation type="submission" date="2018-08" db="EMBL/GenBank/DDBJ databases">
        <title>Complete genome of the Arcobacter ellisii type strain LMG 26155.</title>
        <authorList>
            <person name="Miller W.G."/>
            <person name="Yee E."/>
            <person name="Bono J.L."/>
        </authorList>
    </citation>
    <scope>NUCLEOTIDE SEQUENCE [LARGE SCALE GENOMIC DNA]</scope>
    <source>
        <strain evidence="10 12">LMG 26155</strain>
    </source>
</reference>
<gene>
    <name evidence="10" type="primary">motB</name>
    <name evidence="10" type="ORF">AELL_1174</name>
    <name evidence="11" type="ORF">CP962_07260</name>
</gene>
<keyword evidence="6 7" id="KW-0472">Membrane</keyword>
<evidence type="ECO:0000313" key="11">
    <source>
        <dbReference type="EMBL" id="RXI30559.1"/>
    </source>
</evidence>
<evidence type="ECO:0000256" key="1">
    <source>
        <dbReference type="ARBA" id="ARBA00004162"/>
    </source>
</evidence>
<dbReference type="InterPro" id="IPR025713">
    <property type="entry name" value="MotB-like_N_dom"/>
</dbReference>
<evidence type="ECO:0000256" key="6">
    <source>
        <dbReference type="ARBA" id="ARBA00023136"/>
    </source>
</evidence>
<dbReference type="InterPro" id="IPR036737">
    <property type="entry name" value="OmpA-like_sf"/>
</dbReference>
<reference evidence="11 13" key="1">
    <citation type="submission" date="2017-09" db="EMBL/GenBank/DDBJ databases">
        <title>Genomics of the genus Arcobacter.</title>
        <authorList>
            <person name="Perez-Cataluna A."/>
            <person name="Figueras M.J."/>
            <person name="Salas-Masso N."/>
        </authorList>
    </citation>
    <scope>NUCLEOTIDE SEQUENCE [LARGE SCALE GENOMIC DNA]</scope>
    <source>
        <strain evidence="11 13">CECT 7837</strain>
    </source>
</reference>
<feature type="domain" description="OmpA-like" evidence="9">
    <location>
        <begin position="114"/>
        <end position="245"/>
    </location>
</feature>
<dbReference type="GO" id="GO:0005886">
    <property type="term" value="C:plasma membrane"/>
    <property type="evidence" value="ECO:0007669"/>
    <property type="project" value="UniProtKB-SubCell"/>
</dbReference>
<dbReference type="KEGG" id="aell:AELL_1174"/>
<dbReference type="EMBL" id="CP032097">
    <property type="protein sequence ID" value="AXX94843.1"/>
    <property type="molecule type" value="Genomic_DNA"/>
</dbReference>
<dbReference type="InterPro" id="IPR050330">
    <property type="entry name" value="Bact_OuterMem_StrucFunc"/>
</dbReference>
<keyword evidence="11" id="KW-0969">Cilium</keyword>
<keyword evidence="12" id="KW-1185">Reference proteome</keyword>
<dbReference type="PANTHER" id="PTHR30329:SF21">
    <property type="entry name" value="LIPOPROTEIN YIAD-RELATED"/>
    <property type="match status" value="1"/>
</dbReference>
<evidence type="ECO:0000256" key="5">
    <source>
        <dbReference type="ARBA" id="ARBA00022989"/>
    </source>
</evidence>
<dbReference type="Pfam" id="PF13677">
    <property type="entry name" value="MotB_plug"/>
    <property type="match status" value="1"/>
</dbReference>
<evidence type="ECO:0000313" key="12">
    <source>
        <dbReference type="Proteomes" id="UP000262582"/>
    </source>
</evidence>
<dbReference type="PROSITE" id="PS51123">
    <property type="entry name" value="OMPA_2"/>
    <property type="match status" value="1"/>
</dbReference>
<dbReference type="Proteomes" id="UP000262582">
    <property type="component" value="Chromosome"/>
</dbReference>
<organism evidence="11 13">
    <name type="scientific">Arcobacter ellisii</name>
    <dbReference type="NCBI Taxonomy" id="913109"/>
    <lineage>
        <taxon>Bacteria</taxon>
        <taxon>Pseudomonadati</taxon>
        <taxon>Campylobacterota</taxon>
        <taxon>Epsilonproteobacteria</taxon>
        <taxon>Campylobacterales</taxon>
        <taxon>Arcobacteraceae</taxon>
        <taxon>Arcobacter</taxon>
    </lineage>
</organism>
<keyword evidence="11" id="KW-0966">Cell projection</keyword>
<protein>
    <submittedName>
        <fullName evidence="11">Flagellar motor protein MotB</fullName>
    </submittedName>
    <submittedName>
        <fullName evidence="10">Flagellar motor stator protein</fullName>
    </submittedName>
</protein>
<evidence type="ECO:0000256" key="8">
    <source>
        <dbReference type="SAM" id="Coils"/>
    </source>
</evidence>
<evidence type="ECO:0000313" key="13">
    <source>
        <dbReference type="Proteomes" id="UP000290588"/>
    </source>
</evidence>
<keyword evidence="3" id="KW-1003">Cell membrane</keyword>
<dbReference type="PANTHER" id="PTHR30329">
    <property type="entry name" value="STATOR ELEMENT OF FLAGELLAR MOTOR COMPLEX"/>
    <property type="match status" value="1"/>
</dbReference>
<dbReference type="Proteomes" id="UP000290588">
    <property type="component" value="Unassembled WGS sequence"/>
</dbReference>
<evidence type="ECO:0000313" key="10">
    <source>
        <dbReference type="EMBL" id="AXX94843.1"/>
    </source>
</evidence>
<dbReference type="Gene3D" id="3.30.1330.60">
    <property type="entry name" value="OmpA-like domain"/>
    <property type="match status" value="1"/>
</dbReference>
<proteinExistence type="inferred from homology"/>
<evidence type="ECO:0000256" key="3">
    <source>
        <dbReference type="ARBA" id="ARBA00022475"/>
    </source>
</evidence>
<evidence type="ECO:0000259" key="9">
    <source>
        <dbReference type="PROSITE" id="PS51123"/>
    </source>
</evidence>
<name>A0A347U7L5_9BACT</name>
<keyword evidence="8" id="KW-0175">Coiled coil</keyword>
<dbReference type="SUPFAM" id="SSF103088">
    <property type="entry name" value="OmpA-like"/>
    <property type="match status" value="1"/>
</dbReference>
<dbReference type="InterPro" id="IPR006665">
    <property type="entry name" value="OmpA-like"/>
</dbReference>
<evidence type="ECO:0000256" key="4">
    <source>
        <dbReference type="ARBA" id="ARBA00022692"/>
    </source>
</evidence>
<evidence type="ECO:0000256" key="2">
    <source>
        <dbReference type="ARBA" id="ARBA00008914"/>
    </source>
</evidence>
<dbReference type="AlphaFoldDB" id="A0A347U7L5"/>
<dbReference type="RefSeq" id="WP_118917050.1">
    <property type="nucleotide sequence ID" value="NZ_CP032097.1"/>
</dbReference>
<sequence length="245" mass="27796">MARRRRKKCECPSGEKWAVPYADFLSLLLALFIALYALASVNVEKQKALKEEFFKIFNLHVDTSSMVDREKISQAIAENNANMDDAKDTFAQINSKLNDLETKNANDGNFEERINGALMSIPAQLLFEDGRADIKSKDATVFFSRLAKIITVLPKDTQINVKGYAEDYEIKGSKYKDALDLSTARANNVIRELLKYDIPAEKLYSSGFGSTKLSEIKDRKAVEFEFKTTKQFVKEHTIDDLLKDN</sequence>
<keyword evidence="4" id="KW-0812">Transmembrane</keyword>
<dbReference type="EMBL" id="NXIG01000006">
    <property type="protein sequence ID" value="RXI30559.1"/>
    <property type="molecule type" value="Genomic_DNA"/>
</dbReference>
<keyword evidence="5" id="KW-1133">Transmembrane helix</keyword>
<keyword evidence="11" id="KW-0282">Flagellum</keyword>